<sequence length="444" mass="48564">MMNPTSMTISHRRSSPLAIDKPTVMALIAASLLISETFAGALRYYLDIAGAPALLYLPKLACVVAVALEMPRARSKPGVWLVLFAVLVSGLLALLHRASLSNVGFSVFIYIPLLFGLFCGAYLEQSTRLLNWAIAFCLVASLIGIALDMFTNVPWKGYSYMMGDVELTANKSWAFGSTDRLAGFARMSTNLAVMIALYSLFLAAFLRSRLLRLMLYPVAFGAIYLTTNKSTAAAYLLTLMMLFLAGYRMPSAAAFFIAVLTGLALPVASLLLNIPQSEAYSTSVLASFNDRLIHSWPNFIDVIINEGWGWWGAGFGAVGSSAAAFPLAWLDLLSIADNTALYLWGMLGVFGVLLYLLLFPLLMRLHDRGSRYRDALLGIVFCTCLIGWATDVLEVTTATLFLGMAIAHALTPRKLERGQLDGTTPAPRYVGFERYPHRNRGDMP</sequence>
<keyword evidence="1" id="KW-0472">Membrane</keyword>
<reference evidence="2 3" key="1">
    <citation type="submission" date="2016-11" db="EMBL/GenBank/DDBJ databases">
        <authorList>
            <person name="Jaros S."/>
            <person name="Januszkiewicz K."/>
            <person name="Wedrychowicz H."/>
        </authorList>
    </citation>
    <scope>NUCLEOTIDE SEQUENCE [LARGE SCALE GENOMIC DNA]</scope>
    <source>
        <strain evidence="2 3">DSM 18231</strain>
    </source>
</reference>
<keyword evidence="1" id="KW-1133">Transmembrane helix</keyword>
<feature type="transmembrane region" description="Helical" evidence="1">
    <location>
        <begin position="130"/>
        <end position="151"/>
    </location>
</feature>
<keyword evidence="1" id="KW-0812">Transmembrane</keyword>
<evidence type="ECO:0000313" key="2">
    <source>
        <dbReference type="EMBL" id="SHH26826.1"/>
    </source>
</evidence>
<proteinExistence type="predicted"/>
<feature type="transmembrane region" description="Helical" evidence="1">
    <location>
        <begin position="80"/>
        <end position="98"/>
    </location>
</feature>
<feature type="transmembrane region" description="Helical" evidence="1">
    <location>
        <begin position="252"/>
        <end position="272"/>
    </location>
</feature>
<feature type="transmembrane region" description="Helical" evidence="1">
    <location>
        <begin position="374"/>
        <end position="389"/>
    </location>
</feature>
<organism evidence="2 3">
    <name type="scientific">Stutzerimonas xanthomarina DSM 18231</name>
    <dbReference type="NCBI Taxonomy" id="1403346"/>
    <lineage>
        <taxon>Bacteria</taxon>
        <taxon>Pseudomonadati</taxon>
        <taxon>Pseudomonadota</taxon>
        <taxon>Gammaproteobacteria</taxon>
        <taxon>Pseudomonadales</taxon>
        <taxon>Pseudomonadaceae</taxon>
        <taxon>Stutzerimonas</taxon>
    </lineage>
</organism>
<gene>
    <name evidence="2" type="ORF">SAMN02744645_3106</name>
</gene>
<feature type="transmembrane region" description="Helical" evidence="1">
    <location>
        <begin position="218"/>
        <end position="246"/>
    </location>
</feature>
<evidence type="ECO:0000256" key="1">
    <source>
        <dbReference type="SAM" id="Phobius"/>
    </source>
</evidence>
<dbReference type="Proteomes" id="UP000184000">
    <property type="component" value="Unassembled WGS sequence"/>
</dbReference>
<evidence type="ECO:0000313" key="3">
    <source>
        <dbReference type="Proteomes" id="UP000184000"/>
    </source>
</evidence>
<dbReference type="AlphaFoldDB" id="A0A1M5RL22"/>
<dbReference type="EMBL" id="FQXA01000005">
    <property type="protein sequence ID" value="SHH26826.1"/>
    <property type="molecule type" value="Genomic_DNA"/>
</dbReference>
<name>A0A1M5RL22_9GAMM</name>
<feature type="transmembrane region" description="Helical" evidence="1">
    <location>
        <begin position="104"/>
        <end position="123"/>
    </location>
</feature>
<feature type="transmembrane region" description="Helical" evidence="1">
    <location>
        <begin position="187"/>
        <end position="206"/>
    </location>
</feature>
<feature type="transmembrane region" description="Helical" evidence="1">
    <location>
        <begin position="341"/>
        <end position="362"/>
    </location>
</feature>
<feature type="transmembrane region" description="Helical" evidence="1">
    <location>
        <begin position="308"/>
        <end position="329"/>
    </location>
</feature>
<evidence type="ECO:0008006" key="4">
    <source>
        <dbReference type="Google" id="ProtNLM"/>
    </source>
</evidence>
<accession>A0A1M5RL22</accession>
<protein>
    <recommendedName>
        <fullName evidence="4">O-antigen ligase like membrane protein</fullName>
    </recommendedName>
</protein>